<dbReference type="EMBL" id="JAACLJ010000004">
    <property type="protein sequence ID" value="KAF4587178.1"/>
    <property type="molecule type" value="Genomic_DNA"/>
</dbReference>
<evidence type="ECO:0000313" key="5">
    <source>
        <dbReference type="Proteomes" id="UP000562929"/>
    </source>
</evidence>
<dbReference type="Pfam" id="PF05347">
    <property type="entry name" value="Complex1_LYR"/>
    <property type="match status" value="1"/>
</dbReference>
<protein>
    <submittedName>
        <fullName evidence="4">Complex 1 protein</fullName>
    </submittedName>
</protein>
<dbReference type="PANTHER" id="PTHR13166">
    <property type="entry name" value="PROTEIN C6ORF149"/>
    <property type="match status" value="1"/>
</dbReference>
<feature type="domain" description="Complex 1 LYR protein" evidence="3">
    <location>
        <begin position="13"/>
        <end position="71"/>
    </location>
</feature>
<evidence type="ECO:0000256" key="2">
    <source>
        <dbReference type="SAM" id="MobiDB-lite"/>
    </source>
</evidence>
<dbReference type="GO" id="GO:0016226">
    <property type="term" value="P:iron-sulfur cluster assembly"/>
    <property type="evidence" value="ECO:0007669"/>
    <property type="project" value="InterPro"/>
</dbReference>
<dbReference type="GO" id="GO:1990221">
    <property type="term" value="C:L-cysteine desulfurase complex"/>
    <property type="evidence" value="ECO:0007669"/>
    <property type="project" value="TreeGrafter"/>
</dbReference>
<reference evidence="4 5" key="1">
    <citation type="journal article" date="2020" name="G3 (Bethesda)">
        <title>Genetic Underpinnings of Host Manipulation by Ophiocordyceps as Revealed by Comparative Transcriptomics.</title>
        <authorList>
            <person name="Will I."/>
            <person name="Das B."/>
            <person name="Trinh T."/>
            <person name="Brachmann A."/>
            <person name="Ohm R.A."/>
            <person name="de Bekker C."/>
        </authorList>
    </citation>
    <scope>NUCLEOTIDE SEQUENCE [LARGE SCALE GENOMIC DNA]</scope>
    <source>
        <strain evidence="4 5">EC05</strain>
    </source>
</reference>
<organism evidence="4 5">
    <name type="scientific">Ophiocordyceps camponoti-floridani</name>
    <dbReference type="NCBI Taxonomy" id="2030778"/>
    <lineage>
        <taxon>Eukaryota</taxon>
        <taxon>Fungi</taxon>
        <taxon>Dikarya</taxon>
        <taxon>Ascomycota</taxon>
        <taxon>Pezizomycotina</taxon>
        <taxon>Sordariomycetes</taxon>
        <taxon>Hypocreomycetidae</taxon>
        <taxon>Hypocreales</taxon>
        <taxon>Ophiocordycipitaceae</taxon>
        <taxon>Ophiocordyceps</taxon>
    </lineage>
</organism>
<feature type="region of interest" description="Disordered" evidence="2">
    <location>
        <begin position="92"/>
        <end position="113"/>
    </location>
</feature>
<evidence type="ECO:0000259" key="3">
    <source>
        <dbReference type="Pfam" id="PF05347"/>
    </source>
</evidence>
<gene>
    <name evidence="4" type="ORF">GQ602_003871</name>
</gene>
<dbReference type="PANTHER" id="PTHR13166:SF7">
    <property type="entry name" value="LYR MOTIF-CONTAINING PROTEIN 4"/>
    <property type="match status" value="1"/>
</dbReference>
<comment type="similarity">
    <text evidence="1">Belongs to the complex I LYR family.</text>
</comment>
<dbReference type="Proteomes" id="UP000562929">
    <property type="component" value="Unassembled WGS sequence"/>
</dbReference>
<dbReference type="CDD" id="cd20264">
    <property type="entry name" value="Complex1_LYR_LYRM4"/>
    <property type="match status" value="1"/>
</dbReference>
<dbReference type="GO" id="GO:0005739">
    <property type="term" value="C:mitochondrion"/>
    <property type="evidence" value="ECO:0007669"/>
    <property type="project" value="TreeGrafter"/>
</dbReference>
<dbReference type="InterPro" id="IPR045297">
    <property type="entry name" value="Complex1_LYR_LYRM4"/>
</dbReference>
<evidence type="ECO:0000313" key="4">
    <source>
        <dbReference type="EMBL" id="KAF4587178.1"/>
    </source>
</evidence>
<comment type="caution">
    <text evidence="4">The sequence shown here is derived from an EMBL/GenBank/DDBJ whole genome shotgun (WGS) entry which is preliminary data.</text>
</comment>
<dbReference type="InterPro" id="IPR008011">
    <property type="entry name" value="Complex1_LYR_dom"/>
</dbReference>
<accession>A0A8H4Q5T6</accession>
<dbReference type="InterPro" id="IPR051522">
    <property type="entry name" value="ISC_assembly_LYR"/>
</dbReference>
<name>A0A8H4Q5T6_9HYPO</name>
<evidence type="ECO:0000256" key="1">
    <source>
        <dbReference type="ARBA" id="ARBA00009508"/>
    </source>
</evidence>
<sequence>MSASSPMKGEMPQQVISLYRQLLRQAGQFKAYNFREYARRRTRDAYRDNRGVQDERKIQELVQKGLRELQVMKRQTYISRFYQLDRLVVEGGLSGRDNGKEGAVVRQKDQGWD</sequence>
<dbReference type="OrthoDB" id="275715at2759"/>
<dbReference type="AlphaFoldDB" id="A0A8H4Q5T6"/>
<keyword evidence="5" id="KW-1185">Reference proteome</keyword>
<proteinExistence type="inferred from homology"/>